<keyword evidence="11" id="KW-0328">Glycosyltransferase</keyword>
<protein>
    <recommendedName>
        <fullName evidence="9">Imidazole glycerol phosphate synthase subunit HisF</fullName>
        <ecNumber evidence="9">4.3.2.10</ecNumber>
    </recommendedName>
    <alternativeName>
        <fullName evidence="9">IGP synthase cyclase subunit</fullName>
    </alternativeName>
    <alternativeName>
        <fullName evidence="9">IGP synthase subunit HisF</fullName>
    </alternativeName>
    <alternativeName>
        <fullName evidence="9">ImGP synthase subunit HisF</fullName>
        <shortName evidence="9">IGPS subunit HisF</shortName>
    </alternativeName>
</protein>
<proteinExistence type="inferred from homology"/>
<dbReference type="PANTHER" id="PTHR21235:SF2">
    <property type="entry name" value="IMIDAZOLE GLYCEROL PHOSPHATE SYNTHASE HISHF"/>
    <property type="match status" value="1"/>
</dbReference>
<evidence type="ECO:0000256" key="4">
    <source>
        <dbReference type="ARBA" id="ARBA00022605"/>
    </source>
</evidence>
<dbReference type="CDD" id="cd04731">
    <property type="entry name" value="HisF"/>
    <property type="match status" value="1"/>
</dbReference>
<evidence type="ECO:0000256" key="7">
    <source>
        <dbReference type="ARBA" id="ARBA00025475"/>
    </source>
</evidence>
<dbReference type="PANTHER" id="PTHR21235">
    <property type="entry name" value="IMIDAZOLE GLYCEROL PHOSPHATE SYNTHASE SUBUNIT HISF/H IGP SYNTHASE SUBUNIT HISF/H"/>
    <property type="match status" value="1"/>
</dbReference>
<keyword evidence="6 9" id="KW-0456">Lyase</keyword>
<dbReference type="GO" id="GO:0000105">
    <property type="term" value="P:L-histidine biosynthetic process"/>
    <property type="evidence" value="ECO:0007669"/>
    <property type="project" value="UniProtKB-UniRule"/>
</dbReference>
<sequence length="255" mass="26848">MSGLAVRIIPCLDFKDGRVVKGVRFENLVDSGDPLERALLYEAQGADELAFLDISATVEGRKTMAKEVARIRKAIAIPITVGGGIASMEDAARLLDSGADRVSVNSAAVREPAIIEAIARRFGVQCAVVAIDATKSPAMPSGYEVKIAAGAVATGLDAIEWASEAAQRGAGEILLTSIDRDGTNLGYECNLIHLVSRAVPIPVVASGGASKPEHFLEGYRNGALALLAAGIFHRSEVSISEIKQYLSAHNVEVRL</sequence>
<dbReference type="EMBL" id="FWDM01000023">
    <property type="protein sequence ID" value="SLM13917.1"/>
    <property type="molecule type" value="Genomic_DNA"/>
</dbReference>
<keyword evidence="4 9" id="KW-0028">Amino-acid biosynthesis</keyword>
<comment type="catalytic activity">
    <reaction evidence="8 9">
        <text>5-[(5-phospho-1-deoxy-D-ribulos-1-ylimino)methylamino]-1-(5-phospho-beta-D-ribosyl)imidazole-4-carboxamide + L-glutamine = D-erythro-1-(imidazol-4-yl)glycerol 3-phosphate + 5-amino-1-(5-phospho-beta-D-ribosyl)imidazole-4-carboxamide + L-glutamate + H(+)</text>
        <dbReference type="Rhea" id="RHEA:24793"/>
        <dbReference type="ChEBI" id="CHEBI:15378"/>
        <dbReference type="ChEBI" id="CHEBI:29985"/>
        <dbReference type="ChEBI" id="CHEBI:58278"/>
        <dbReference type="ChEBI" id="CHEBI:58359"/>
        <dbReference type="ChEBI" id="CHEBI:58475"/>
        <dbReference type="ChEBI" id="CHEBI:58525"/>
        <dbReference type="EC" id="4.3.2.10"/>
    </reaction>
</comment>
<dbReference type="GO" id="GO:0000107">
    <property type="term" value="F:imidazoleglycerol-phosphate synthase activity"/>
    <property type="evidence" value="ECO:0007669"/>
    <property type="project" value="UniProtKB-UniRule"/>
</dbReference>
<organism evidence="11">
    <name type="scientific">uncultured spirochete</name>
    <dbReference type="NCBI Taxonomy" id="156406"/>
    <lineage>
        <taxon>Bacteria</taxon>
        <taxon>Pseudomonadati</taxon>
        <taxon>Spirochaetota</taxon>
        <taxon>Spirochaetia</taxon>
        <taxon>Spirochaetales</taxon>
        <taxon>environmental samples</taxon>
    </lineage>
</organism>
<dbReference type="UniPathway" id="UPA00031">
    <property type="reaction ID" value="UER00010"/>
</dbReference>
<dbReference type="Pfam" id="PF00977">
    <property type="entry name" value="His_biosynth"/>
    <property type="match status" value="1"/>
</dbReference>
<dbReference type="GO" id="GO:0005737">
    <property type="term" value="C:cytoplasm"/>
    <property type="evidence" value="ECO:0007669"/>
    <property type="project" value="UniProtKB-SubCell"/>
</dbReference>
<dbReference type="InterPro" id="IPR013785">
    <property type="entry name" value="Aldolase_TIM"/>
</dbReference>
<gene>
    <name evidence="9 11" type="primary">hisF</name>
    <name evidence="11" type="ORF">SPIROBIBN47_30024</name>
</gene>
<keyword evidence="5 9" id="KW-0368">Histidine biosynthesis</keyword>
<comment type="similarity">
    <text evidence="2 9 10">Belongs to the HisA/HisF family.</text>
</comment>
<comment type="subunit">
    <text evidence="3 9">Heterodimer of HisH and HisF.</text>
</comment>
<dbReference type="SUPFAM" id="SSF51366">
    <property type="entry name" value="Ribulose-phoshate binding barrel"/>
    <property type="match status" value="1"/>
</dbReference>
<feature type="active site" evidence="9">
    <location>
        <position position="132"/>
    </location>
</feature>
<evidence type="ECO:0000313" key="11">
    <source>
        <dbReference type="EMBL" id="SLM13917.1"/>
    </source>
</evidence>
<dbReference type="AlphaFoldDB" id="A0A3P3XJR0"/>
<evidence type="ECO:0000256" key="2">
    <source>
        <dbReference type="ARBA" id="ARBA00009667"/>
    </source>
</evidence>
<dbReference type="NCBIfam" id="TIGR00735">
    <property type="entry name" value="hisF"/>
    <property type="match status" value="1"/>
</dbReference>
<dbReference type="Gene3D" id="3.20.20.70">
    <property type="entry name" value="Aldolase class I"/>
    <property type="match status" value="1"/>
</dbReference>
<name>A0A3P3XJR0_9SPIR</name>
<comment type="pathway">
    <text evidence="1 9">Amino-acid biosynthesis; L-histidine biosynthesis; L-histidine from 5-phospho-alpha-D-ribose 1-diphosphate: step 5/9.</text>
</comment>
<feature type="active site" evidence="9">
    <location>
        <position position="13"/>
    </location>
</feature>
<evidence type="ECO:0000256" key="6">
    <source>
        <dbReference type="ARBA" id="ARBA00023239"/>
    </source>
</evidence>
<dbReference type="InterPro" id="IPR006062">
    <property type="entry name" value="His_biosynth"/>
</dbReference>
<dbReference type="InterPro" id="IPR011060">
    <property type="entry name" value="RibuloseP-bd_barrel"/>
</dbReference>
<evidence type="ECO:0000256" key="1">
    <source>
        <dbReference type="ARBA" id="ARBA00005091"/>
    </source>
</evidence>
<keyword evidence="9" id="KW-0963">Cytoplasm</keyword>
<comment type="subcellular location">
    <subcellularLocation>
        <location evidence="9">Cytoplasm</location>
    </subcellularLocation>
</comment>
<evidence type="ECO:0000256" key="5">
    <source>
        <dbReference type="ARBA" id="ARBA00023102"/>
    </source>
</evidence>
<evidence type="ECO:0000256" key="9">
    <source>
        <dbReference type="HAMAP-Rule" id="MF_01013"/>
    </source>
</evidence>
<dbReference type="InterPro" id="IPR050064">
    <property type="entry name" value="IGPS_HisA/HisF"/>
</dbReference>
<dbReference type="EC" id="4.3.2.10" evidence="9"/>
<accession>A0A3P3XJR0</accession>
<evidence type="ECO:0000256" key="10">
    <source>
        <dbReference type="RuleBase" id="RU003657"/>
    </source>
</evidence>
<dbReference type="HAMAP" id="MF_01013">
    <property type="entry name" value="HisF"/>
    <property type="match status" value="1"/>
</dbReference>
<dbReference type="InterPro" id="IPR004651">
    <property type="entry name" value="HisF"/>
</dbReference>
<evidence type="ECO:0000256" key="8">
    <source>
        <dbReference type="ARBA" id="ARBA00047838"/>
    </source>
</evidence>
<dbReference type="GO" id="GO:0016829">
    <property type="term" value="F:lyase activity"/>
    <property type="evidence" value="ECO:0007669"/>
    <property type="project" value="UniProtKB-KW"/>
</dbReference>
<keyword evidence="11" id="KW-0808">Transferase</keyword>
<reference evidence="11" key="1">
    <citation type="submission" date="2017-02" db="EMBL/GenBank/DDBJ databases">
        <authorList>
            <person name="Regsiter A."/>
            <person name="William W."/>
        </authorList>
    </citation>
    <scope>NUCLEOTIDE SEQUENCE</scope>
    <source>
        <strain evidence="11">Bib</strain>
    </source>
</reference>
<evidence type="ECO:0000256" key="3">
    <source>
        <dbReference type="ARBA" id="ARBA00011152"/>
    </source>
</evidence>
<comment type="function">
    <text evidence="7 9">IGPS catalyzes the conversion of PRFAR and glutamine to IGP, AICAR and glutamate. The HisF subunit catalyzes the cyclization activity that produces IGP and AICAR from PRFAR using the ammonia provided by the HisH subunit.</text>
</comment>